<proteinExistence type="inferred from homology"/>
<evidence type="ECO:0000313" key="8">
    <source>
        <dbReference type="EMBL" id="KAJ8753156.1"/>
    </source>
</evidence>
<evidence type="ECO:0000256" key="6">
    <source>
        <dbReference type="ARBA" id="ARBA00023002"/>
    </source>
</evidence>
<keyword evidence="7" id="KW-0503">Monooxygenase</keyword>
<protein>
    <recommendedName>
        <fullName evidence="7">Flavin-containing monooxygenase</fullName>
        <ecNumber evidence="7">1.-.-.-</ecNumber>
    </recommendedName>
</protein>
<sequence length="521" mass="59863">MEKRVAIIGAGLSGLLACKYTLKKGFNPIIFEAEECIGGIWNHTIASTKLQNTKETYQFSDFPWPDRVKDAHPSHSDIIKYFESYARHFGIYPCIKFNSKVVGIDYIGESPEEMQTWLLWGGTGKPFGSKGKWHIRVQDVKNCNVQVYQVEFVILCIGLYNSHPYIPEFPQNHGPEVFDGKVMHSMEYAEMDDFSAAEFIRKRRITIIGSQKSALDIAAECANANGVEYPCTVIQRTAHWFIPSEKICGINVGFLFLNRFSELMIHKPGDTFLFNLLATVLAPLKWGISKFVEFYLRWKFPLKKYGIIPKCSFFEDISSCLTCLLPDKYYEKVEEGSIVIKKSKTIRFCKEGLIIEGEFKPVVSDIVIFATGYRGDQNLREIFESQFYQDSIRHGGLSNSIIPLYRQVIHPRIPQLAVIGYAESLSTLFATEIRCQWLAHFLDGKFQLPAITEMEKTVSTWENFMRKHTRGSRRACISNTHIWNNDQLCKDMGYNHRRKKGFFADLFLLYGPRDYAGLNAY</sequence>
<dbReference type="PROSITE" id="PS51257">
    <property type="entry name" value="PROKAR_LIPOPROTEIN"/>
    <property type="match status" value="1"/>
</dbReference>
<dbReference type="SUPFAM" id="SSF51905">
    <property type="entry name" value="FAD/NAD(P)-binding domain"/>
    <property type="match status" value="2"/>
</dbReference>
<dbReference type="InterPro" id="IPR050346">
    <property type="entry name" value="FMO-like"/>
</dbReference>
<evidence type="ECO:0000256" key="2">
    <source>
        <dbReference type="ARBA" id="ARBA00009183"/>
    </source>
</evidence>
<evidence type="ECO:0000256" key="4">
    <source>
        <dbReference type="ARBA" id="ARBA00022827"/>
    </source>
</evidence>
<dbReference type="GO" id="GO:0004499">
    <property type="term" value="F:N,N-dimethylaniline monooxygenase activity"/>
    <property type="evidence" value="ECO:0007669"/>
    <property type="project" value="InterPro"/>
</dbReference>
<dbReference type="FunFam" id="3.50.50.60:FF:000169">
    <property type="entry name" value="Flavin-containing monooxygenase"/>
    <property type="match status" value="1"/>
</dbReference>
<dbReference type="GO" id="GO:0050660">
    <property type="term" value="F:flavin adenine dinucleotide binding"/>
    <property type="evidence" value="ECO:0007669"/>
    <property type="project" value="InterPro"/>
</dbReference>
<evidence type="ECO:0000256" key="3">
    <source>
        <dbReference type="ARBA" id="ARBA00022630"/>
    </source>
</evidence>
<keyword evidence="4 7" id="KW-0274">FAD</keyword>
<keyword evidence="5" id="KW-0521">NADP</keyword>
<dbReference type="PANTHER" id="PTHR23023">
    <property type="entry name" value="DIMETHYLANILINE MONOOXYGENASE"/>
    <property type="match status" value="1"/>
</dbReference>
<evidence type="ECO:0000313" key="9">
    <source>
        <dbReference type="Proteomes" id="UP001159364"/>
    </source>
</evidence>
<accession>A0AAV8SLJ4</accession>
<comment type="similarity">
    <text evidence="2 7">Belongs to the FMO family.</text>
</comment>
<dbReference type="EC" id="1.-.-.-" evidence="7"/>
<keyword evidence="3 7" id="KW-0285">Flavoprotein</keyword>
<dbReference type="InterPro" id="IPR020946">
    <property type="entry name" value="Flavin_mOase-like"/>
</dbReference>
<reference evidence="8 9" key="1">
    <citation type="submission" date="2021-09" db="EMBL/GenBank/DDBJ databases">
        <title>Genomic insights and catalytic innovation underlie evolution of tropane alkaloids biosynthesis.</title>
        <authorList>
            <person name="Wang Y.-J."/>
            <person name="Tian T."/>
            <person name="Huang J.-P."/>
            <person name="Huang S.-X."/>
        </authorList>
    </citation>
    <scope>NUCLEOTIDE SEQUENCE [LARGE SCALE GENOMIC DNA]</scope>
    <source>
        <strain evidence="8">KIB-2018</strain>
        <tissue evidence="8">Leaf</tissue>
    </source>
</reference>
<organism evidence="8 9">
    <name type="scientific">Erythroxylum novogranatense</name>
    <dbReference type="NCBI Taxonomy" id="1862640"/>
    <lineage>
        <taxon>Eukaryota</taxon>
        <taxon>Viridiplantae</taxon>
        <taxon>Streptophyta</taxon>
        <taxon>Embryophyta</taxon>
        <taxon>Tracheophyta</taxon>
        <taxon>Spermatophyta</taxon>
        <taxon>Magnoliopsida</taxon>
        <taxon>eudicotyledons</taxon>
        <taxon>Gunneridae</taxon>
        <taxon>Pentapetalae</taxon>
        <taxon>rosids</taxon>
        <taxon>fabids</taxon>
        <taxon>Malpighiales</taxon>
        <taxon>Erythroxylaceae</taxon>
        <taxon>Erythroxylum</taxon>
    </lineage>
</organism>
<dbReference type="Gene3D" id="3.50.50.60">
    <property type="entry name" value="FAD/NAD(P)-binding domain"/>
    <property type="match status" value="2"/>
</dbReference>
<evidence type="ECO:0000256" key="5">
    <source>
        <dbReference type="ARBA" id="ARBA00022857"/>
    </source>
</evidence>
<dbReference type="Proteomes" id="UP001159364">
    <property type="component" value="Linkage Group LG10"/>
</dbReference>
<comment type="cofactor">
    <cofactor evidence="1 7">
        <name>FAD</name>
        <dbReference type="ChEBI" id="CHEBI:57692"/>
    </cofactor>
</comment>
<dbReference type="FunFam" id="3.50.50.60:FF:000167">
    <property type="entry name" value="Flavin-containing monooxygenase"/>
    <property type="match status" value="1"/>
</dbReference>
<evidence type="ECO:0000256" key="1">
    <source>
        <dbReference type="ARBA" id="ARBA00001974"/>
    </source>
</evidence>
<keyword evidence="6 7" id="KW-0560">Oxidoreductase</keyword>
<dbReference type="InterPro" id="IPR036188">
    <property type="entry name" value="FAD/NAD-bd_sf"/>
</dbReference>
<dbReference type="GO" id="GO:0050661">
    <property type="term" value="F:NADP binding"/>
    <property type="evidence" value="ECO:0007669"/>
    <property type="project" value="InterPro"/>
</dbReference>
<keyword evidence="9" id="KW-1185">Reference proteome</keyword>
<name>A0AAV8SLJ4_9ROSI</name>
<gene>
    <name evidence="8" type="ORF">K2173_017726</name>
</gene>
<dbReference type="AlphaFoldDB" id="A0AAV8SLJ4"/>
<dbReference type="PIRSF" id="PIRSF000332">
    <property type="entry name" value="FMO"/>
    <property type="match status" value="1"/>
</dbReference>
<dbReference type="InterPro" id="IPR000960">
    <property type="entry name" value="Flavin_mOase"/>
</dbReference>
<comment type="caution">
    <text evidence="8">The sequence shown here is derived from an EMBL/GenBank/DDBJ whole genome shotgun (WGS) entry which is preliminary data.</text>
</comment>
<evidence type="ECO:0000256" key="7">
    <source>
        <dbReference type="RuleBase" id="RU361177"/>
    </source>
</evidence>
<dbReference type="EMBL" id="JAIWQS010000010">
    <property type="protein sequence ID" value="KAJ8753156.1"/>
    <property type="molecule type" value="Genomic_DNA"/>
</dbReference>
<dbReference type="Pfam" id="PF00743">
    <property type="entry name" value="FMO-like"/>
    <property type="match status" value="1"/>
</dbReference>